<proteinExistence type="predicted"/>
<evidence type="ECO:0000313" key="1">
    <source>
        <dbReference type="EMBL" id="GEU32586.1"/>
    </source>
</evidence>
<protein>
    <recommendedName>
        <fullName evidence="2">Integrase, catalytic region, zinc finger, CCHC-type, peptidase aspartic, catalytic</fullName>
    </recommendedName>
</protein>
<reference evidence="1" key="1">
    <citation type="journal article" date="2019" name="Sci. Rep.">
        <title>Draft genome of Tanacetum cinerariifolium, the natural source of mosquito coil.</title>
        <authorList>
            <person name="Yamashiro T."/>
            <person name="Shiraishi A."/>
            <person name="Satake H."/>
            <person name="Nakayama K."/>
        </authorList>
    </citation>
    <scope>NUCLEOTIDE SEQUENCE</scope>
</reference>
<accession>A0A6L2J6U7</accession>
<gene>
    <name evidence="1" type="ORF">Tci_004564</name>
</gene>
<sequence>MSTLAEYMIISGANNRPPMLDKALYDSWEIRMELYMQNREHGRMIWESVENGPLIWPTIIENDVTRTKKYAELSPSEKIQADCDLRATNINLQGLPPSVYPLANNLRVAKYLWEKVQMLMKRDASWFREKVLLVEAQGNRTILSEEELEFLADPDIIEGSITYGSYGQSISIWFRRSIEVQNPDNTDNDIFHQNVQELQYSKHTNIMEHLETEITSDSNIIPYSQYLIESQNLAVQDTNSSTHQDAMILSVMEQLSYQVANSNKVNNDNLIANESLTAELSRYKEHVEMLEQRKHMDLSTKEKLIMYDFI</sequence>
<comment type="caution">
    <text evidence="1">The sequence shown here is derived from an EMBL/GenBank/DDBJ whole genome shotgun (WGS) entry which is preliminary data.</text>
</comment>
<evidence type="ECO:0008006" key="2">
    <source>
        <dbReference type="Google" id="ProtNLM"/>
    </source>
</evidence>
<organism evidence="1">
    <name type="scientific">Tanacetum cinerariifolium</name>
    <name type="common">Dalmatian daisy</name>
    <name type="synonym">Chrysanthemum cinerariifolium</name>
    <dbReference type="NCBI Taxonomy" id="118510"/>
    <lineage>
        <taxon>Eukaryota</taxon>
        <taxon>Viridiplantae</taxon>
        <taxon>Streptophyta</taxon>
        <taxon>Embryophyta</taxon>
        <taxon>Tracheophyta</taxon>
        <taxon>Spermatophyta</taxon>
        <taxon>Magnoliopsida</taxon>
        <taxon>eudicotyledons</taxon>
        <taxon>Gunneridae</taxon>
        <taxon>Pentapetalae</taxon>
        <taxon>asterids</taxon>
        <taxon>campanulids</taxon>
        <taxon>Asterales</taxon>
        <taxon>Asteraceae</taxon>
        <taxon>Asteroideae</taxon>
        <taxon>Anthemideae</taxon>
        <taxon>Anthemidinae</taxon>
        <taxon>Tanacetum</taxon>
    </lineage>
</organism>
<dbReference type="AlphaFoldDB" id="A0A6L2J6U7"/>
<name>A0A6L2J6U7_TANCI</name>
<dbReference type="EMBL" id="BKCJ010000371">
    <property type="protein sequence ID" value="GEU32586.1"/>
    <property type="molecule type" value="Genomic_DNA"/>
</dbReference>